<dbReference type="SUPFAM" id="SSF51445">
    <property type="entry name" value="(Trans)glycosidases"/>
    <property type="match status" value="1"/>
</dbReference>
<organism evidence="8 9">
    <name type="scientific">Rufibacter hautae</name>
    <dbReference type="NCBI Taxonomy" id="2595005"/>
    <lineage>
        <taxon>Bacteria</taxon>
        <taxon>Pseudomonadati</taxon>
        <taxon>Bacteroidota</taxon>
        <taxon>Cytophagia</taxon>
        <taxon>Cytophagales</taxon>
        <taxon>Hymenobacteraceae</taxon>
        <taxon>Rufibacter</taxon>
    </lineage>
</organism>
<evidence type="ECO:0000256" key="3">
    <source>
        <dbReference type="ARBA" id="ARBA00022837"/>
    </source>
</evidence>
<gene>
    <name evidence="8" type="ORF">FOA19_03755</name>
</gene>
<feature type="domain" description="Glycosyl-hydrolase 97 catalytic" evidence="5">
    <location>
        <begin position="307"/>
        <end position="503"/>
    </location>
</feature>
<dbReference type="InterPro" id="IPR052720">
    <property type="entry name" value="Glycosyl_hydrolase_97"/>
</dbReference>
<evidence type="ECO:0000313" key="9">
    <source>
        <dbReference type="Proteomes" id="UP000324133"/>
    </source>
</evidence>
<dbReference type="InterPro" id="IPR014718">
    <property type="entry name" value="GH-type_carb-bd"/>
</dbReference>
<dbReference type="EMBL" id="VKKY01000001">
    <property type="protein sequence ID" value="KAA3439801.1"/>
    <property type="molecule type" value="Genomic_DNA"/>
</dbReference>
<evidence type="ECO:0000259" key="5">
    <source>
        <dbReference type="Pfam" id="PF10566"/>
    </source>
</evidence>
<keyword evidence="3" id="KW-0106">Calcium</keyword>
<dbReference type="Pfam" id="PF14508">
    <property type="entry name" value="GH97_N"/>
    <property type="match status" value="1"/>
</dbReference>
<dbReference type="Pfam" id="PF14509">
    <property type="entry name" value="GH97_C"/>
    <property type="match status" value="1"/>
</dbReference>
<dbReference type="InterPro" id="IPR029483">
    <property type="entry name" value="GH97_C"/>
</dbReference>
<accession>A0A5B6THC5</accession>
<name>A0A5B6THC5_9BACT</name>
<dbReference type="InterPro" id="IPR013785">
    <property type="entry name" value="Aldolase_TIM"/>
</dbReference>
<dbReference type="AlphaFoldDB" id="A0A5B6THC5"/>
<dbReference type="Proteomes" id="UP000324133">
    <property type="component" value="Unassembled WGS sequence"/>
</dbReference>
<comment type="cofactor">
    <cofactor evidence="1">
        <name>Ca(2+)</name>
        <dbReference type="ChEBI" id="CHEBI:29108"/>
    </cofactor>
</comment>
<dbReference type="RefSeq" id="WP_149089441.1">
    <property type="nucleotide sequence ID" value="NZ_VKKY01000001.1"/>
</dbReference>
<feature type="domain" description="Glycosyl-hydrolase 97 N-terminal" evidence="6">
    <location>
        <begin position="22"/>
        <end position="289"/>
    </location>
</feature>
<protein>
    <submittedName>
        <fullName evidence="8">Glycoside hydrolase family 97 protein</fullName>
    </submittedName>
</protein>
<dbReference type="OrthoDB" id="57532at2"/>
<feature type="domain" description="Glycosyl-hydrolase 97 C-terminal oligomerisation" evidence="7">
    <location>
        <begin position="598"/>
        <end position="699"/>
    </location>
</feature>
<evidence type="ECO:0000259" key="6">
    <source>
        <dbReference type="Pfam" id="PF14508"/>
    </source>
</evidence>
<evidence type="ECO:0000259" key="7">
    <source>
        <dbReference type="Pfam" id="PF14509"/>
    </source>
</evidence>
<dbReference type="InterPro" id="IPR017853">
    <property type="entry name" value="GH"/>
</dbReference>
<feature type="chain" id="PRO_5022927857" evidence="4">
    <location>
        <begin position="20"/>
        <end position="712"/>
    </location>
</feature>
<keyword evidence="4" id="KW-0732">Signal</keyword>
<dbReference type="PANTHER" id="PTHR35803">
    <property type="entry name" value="GLUCAN 1,4-ALPHA-GLUCOSIDASE SUSB-RELATED"/>
    <property type="match status" value="1"/>
</dbReference>
<dbReference type="PANTHER" id="PTHR35803:SF1">
    <property type="entry name" value="GLUCAN 1,4-ALPHA-GLUCOSIDASE SUSB"/>
    <property type="match status" value="1"/>
</dbReference>
<comment type="subunit">
    <text evidence="2">Monomer.</text>
</comment>
<evidence type="ECO:0000256" key="1">
    <source>
        <dbReference type="ARBA" id="ARBA00001913"/>
    </source>
</evidence>
<dbReference type="InterPro" id="IPR019563">
    <property type="entry name" value="GH97_catalytic"/>
</dbReference>
<dbReference type="Gene3D" id="3.20.20.70">
    <property type="entry name" value="Aldolase class I"/>
    <property type="match status" value="1"/>
</dbReference>
<dbReference type="Gene3D" id="2.70.98.10">
    <property type="match status" value="1"/>
</dbReference>
<keyword evidence="9" id="KW-1185">Reference proteome</keyword>
<dbReference type="GO" id="GO:0030246">
    <property type="term" value="F:carbohydrate binding"/>
    <property type="evidence" value="ECO:0007669"/>
    <property type="project" value="InterPro"/>
</dbReference>
<evidence type="ECO:0000256" key="4">
    <source>
        <dbReference type="SAM" id="SignalP"/>
    </source>
</evidence>
<keyword evidence="8" id="KW-0378">Hydrolase</keyword>
<sequence>MQRILLFLLACAFTVQLQAQTLTSPDKNFTFKFELKEKGVPSYQLTYKKKPVIKPSTLGIETKDVASFLDGFTIVKTELQSVNDTWEPVMGEQKTIKNNYNELLVTLTQKAQKDRILRLRFRLFNDGLGFRYEFPKQKELNYFVIKEEHTQFNLAGDHKIFWIPGDYDTNEYPYTTSKLSEIPGLQKKATVQITAQTPIKEPSVQTPSMMKSSDGLYINIHEAALINYPAMDLEVDAKTLRMKSHLVPDAVGNKGYMQTDAQTPWRTIIVSDKATDILASKLILNLNEPTKYKDVSWIKPVKYIGVWWEYFVAGKSTWAYGTENNVKLDQDFSKLTPNNRHGATTQNVKRHIDFAAEHGFDAVLVEGWNIGWEDWIGNWKENVFDFTTPYPDFDVKELQRYAASKKVKLMMHHETSASATNYERRLHPAFQFMVDNGYNAVKTGYVGQIIPRGEHHDGQWMVNHYIHVANTAADYKIMVNSHEAVRPTGLNRTFPNWIAQESARGTEFEAMGGLVPEHTTILPFTRLMGGPMDYTPGIFQTDLSIYGTNNKQRVNTTLVKQLAYYVTMYSPLQMAADLPENYLRFPDAFQFIKDVAVDWDDTYVLEAEPGDYVTTARKAKGKDEWFVGGVTDENPRTAAVNLSFLPKGKQYIATIYADGADASYDKKPQSYTVKKVVVTPNSVIKQRLASSGGVAISIKEGSKKEVKDLPKL</sequence>
<evidence type="ECO:0000313" key="8">
    <source>
        <dbReference type="EMBL" id="KAA3439801.1"/>
    </source>
</evidence>
<dbReference type="Pfam" id="PF10566">
    <property type="entry name" value="Glyco_hydro_97"/>
    <property type="match status" value="1"/>
</dbReference>
<reference evidence="8 9" key="1">
    <citation type="submission" date="2019-07" db="EMBL/GenBank/DDBJ databases">
        <title>Rufibacter sp. nov., isolated from lake sediment.</title>
        <authorList>
            <person name="Qu J.-H."/>
        </authorList>
    </citation>
    <scope>NUCLEOTIDE SEQUENCE [LARGE SCALE GENOMIC DNA]</scope>
    <source>
        <strain evidence="8 9">NBS58-1</strain>
    </source>
</reference>
<feature type="signal peptide" evidence="4">
    <location>
        <begin position="1"/>
        <end position="19"/>
    </location>
</feature>
<dbReference type="GO" id="GO:0016787">
    <property type="term" value="F:hydrolase activity"/>
    <property type="evidence" value="ECO:0007669"/>
    <property type="project" value="UniProtKB-KW"/>
</dbReference>
<proteinExistence type="predicted"/>
<evidence type="ECO:0000256" key="2">
    <source>
        <dbReference type="ARBA" id="ARBA00011245"/>
    </source>
</evidence>
<comment type="caution">
    <text evidence="8">The sequence shown here is derived from an EMBL/GenBank/DDBJ whole genome shotgun (WGS) entry which is preliminary data.</text>
</comment>
<dbReference type="InterPro" id="IPR029486">
    <property type="entry name" value="GH97_N"/>
</dbReference>